<keyword evidence="1" id="KW-0812">Transmembrane</keyword>
<name>A0ABS5A983_9PSEU</name>
<evidence type="ECO:0008006" key="4">
    <source>
        <dbReference type="Google" id="ProtNLM"/>
    </source>
</evidence>
<evidence type="ECO:0000313" key="3">
    <source>
        <dbReference type="Proteomes" id="UP001519363"/>
    </source>
</evidence>
<sequence length="146" mass="15049">MTRDGGADHAAGGAAARWVLGGVGLLFLAWGGWLLFPILLGDPVGVGAWLIGGPVLHDAVLAPVVGLLGLLVHTRLPVPWRTPVATGLVVSAVLGALSVPWLWRSFAPYTNPGLHDRNVLLGLVVALAVVWLAVLGAGLVRARAGR</sequence>
<dbReference type="RefSeq" id="WP_086780879.1">
    <property type="nucleotide sequence ID" value="NZ_JAGIOO010000001.1"/>
</dbReference>
<accession>A0ABS5A983</accession>
<keyword evidence="3" id="KW-1185">Reference proteome</keyword>
<dbReference type="Proteomes" id="UP001519363">
    <property type="component" value="Unassembled WGS sequence"/>
</dbReference>
<proteinExistence type="predicted"/>
<comment type="caution">
    <text evidence="2">The sequence shown here is derived from an EMBL/GenBank/DDBJ whole genome shotgun (WGS) entry which is preliminary data.</text>
</comment>
<organism evidence="2 3">
    <name type="scientific">Crossiella equi</name>
    <dbReference type="NCBI Taxonomy" id="130796"/>
    <lineage>
        <taxon>Bacteria</taxon>
        <taxon>Bacillati</taxon>
        <taxon>Actinomycetota</taxon>
        <taxon>Actinomycetes</taxon>
        <taxon>Pseudonocardiales</taxon>
        <taxon>Pseudonocardiaceae</taxon>
        <taxon>Crossiella</taxon>
    </lineage>
</organism>
<evidence type="ECO:0000256" key="1">
    <source>
        <dbReference type="SAM" id="Phobius"/>
    </source>
</evidence>
<feature type="transmembrane region" description="Helical" evidence="1">
    <location>
        <begin position="18"/>
        <end position="40"/>
    </location>
</feature>
<dbReference type="EMBL" id="JAGIOO010000001">
    <property type="protein sequence ID" value="MBP2472779.1"/>
    <property type="molecule type" value="Genomic_DNA"/>
</dbReference>
<feature type="transmembrane region" description="Helical" evidence="1">
    <location>
        <begin position="46"/>
        <end position="72"/>
    </location>
</feature>
<evidence type="ECO:0000313" key="2">
    <source>
        <dbReference type="EMBL" id="MBP2472779.1"/>
    </source>
</evidence>
<keyword evidence="1" id="KW-0472">Membrane</keyword>
<protein>
    <recommendedName>
        <fullName evidence="4">SPW repeat-containing protein</fullName>
    </recommendedName>
</protein>
<feature type="transmembrane region" description="Helical" evidence="1">
    <location>
        <begin position="119"/>
        <end position="140"/>
    </location>
</feature>
<keyword evidence="1" id="KW-1133">Transmembrane helix</keyword>
<reference evidence="2 3" key="1">
    <citation type="submission" date="2021-03" db="EMBL/GenBank/DDBJ databases">
        <title>Sequencing the genomes of 1000 actinobacteria strains.</title>
        <authorList>
            <person name="Klenk H.-P."/>
        </authorList>
    </citation>
    <scope>NUCLEOTIDE SEQUENCE [LARGE SCALE GENOMIC DNA]</scope>
    <source>
        <strain evidence="2 3">DSM 44580</strain>
    </source>
</reference>
<gene>
    <name evidence="2" type="ORF">JOF53_001651</name>
</gene>
<feature type="transmembrane region" description="Helical" evidence="1">
    <location>
        <begin position="84"/>
        <end position="103"/>
    </location>
</feature>